<evidence type="ECO:0000313" key="1">
    <source>
        <dbReference type="EMBL" id="ABO59777.1"/>
    </source>
</evidence>
<geneLocation type="plasmid" evidence="1 2">
    <name>pBVIE01</name>
</geneLocation>
<dbReference type="Proteomes" id="UP000002287">
    <property type="component" value="Plasmid pBVIE01"/>
</dbReference>
<protein>
    <submittedName>
        <fullName evidence="1">Uncharacterized protein</fullName>
    </submittedName>
</protein>
<sequence>MRMYFESMTHPKNVSGRICELLDCMTGESQGMVAAMFGYLNWQDLEEVTQRANNPVSRPDRLCSPMVVDSRRDFQHRVLFELTTLKDHQVDDLLDELRPTDSFESRSECDFQHKVDLAFPPQWKIAADGSPIERQKGLVYEVDTTGYVKYLKEREIGALPSVPTPAGNWRTLTIKRKEDENTRLASLVFRVQPTIEENIIVALDVTIEDLEVTDLDDYLFEDAFATVEALVCYLNSPCLAPWSDLELSGAMVGVHIRLHGITQSSHELAFVHALDLRLSGFTEIDDYESEAEHDRLTTPLWVGSVQNFVDIDGGVDAFVEGPLSEWLDDCASEEQSAALAAFLKEMPKKIAVYLTRHGAPELSDFVKNQTVDTPEGIRAFAESIRAIAKTGALPQTSSIALRHLLVHSFVQYVDFDESADSDESEDWHIKVANEMKDEDLASYFAQTSDEDLQRDLDEGMSAILGDAPA</sequence>
<gene>
    <name evidence="1" type="ordered locus">Bcep1808_6890</name>
</gene>
<organism evidence="1 2">
    <name type="scientific">Burkholderia vietnamiensis (strain G4 / LMG 22486)</name>
    <name type="common">Burkholderia cepacia (strain R1808)</name>
    <dbReference type="NCBI Taxonomy" id="269482"/>
    <lineage>
        <taxon>Bacteria</taxon>
        <taxon>Pseudomonadati</taxon>
        <taxon>Pseudomonadota</taxon>
        <taxon>Betaproteobacteria</taxon>
        <taxon>Burkholderiales</taxon>
        <taxon>Burkholderiaceae</taxon>
        <taxon>Burkholderia</taxon>
        <taxon>Burkholderia cepacia complex</taxon>
    </lineage>
</organism>
<evidence type="ECO:0000313" key="2">
    <source>
        <dbReference type="Proteomes" id="UP000002287"/>
    </source>
</evidence>
<dbReference type="HOGENOM" id="CLU_582262_0_0_4"/>
<keyword evidence="1" id="KW-0614">Plasmid</keyword>
<dbReference type="KEGG" id="bvi:Bcep1808_6890"/>
<proteinExistence type="predicted"/>
<dbReference type="AlphaFoldDB" id="A4JU24"/>
<reference evidence="1 2" key="1">
    <citation type="submission" date="2007-03" db="EMBL/GenBank/DDBJ databases">
        <title>Complete sequence of plasmid pBVIE01 of Burkholderia vietnamiensis G4.</title>
        <authorList>
            <consortium name="US DOE Joint Genome Institute"/>
            <person name="Copeland A."/>
            <person name="Lucas S."/>
            <person name="Lapidus A."/>
            <person name="Barry K."/>
            <person name="Detter J.C."/>
            <person name="Glavina del Rio T."/>
            <person name="Hammon N."/>
            <person name="Israni S."/>
            <person name="Dalin E."/>
            <person name="Tice H."/>
            <person name="Pitluck S."/>
            <person name="Chain P."/>
            <person name="Malfatti S."/>
            <person name="Shin M."/>
            <person name="Vergez L."/>
            <person name="Schmutz J."/>
            <person name="Larimer F."/>
            <person name="Land M."/>
            <person name="Hauser L."/>
            <person name="Kyrpides N."/>
            <person name="Tiedje J."/>
            <person name="Richardson P."/>
        </authorList>
    </citation>
    <scope>NUCLEOTIDE SEQUENCE [LARGE SCALE GENOMIC DNA]</scope>
    <source>
        <strain evidence="2">G4 / LMG 22486</strain>
        <plasmid evidence="1 2">pBVIE01</plasmid>
    </source>
</reference>
<accession>A4JU24</accession>
<dbReference type="EMBL" id="CP000617">
    <property type="protein sequence ID" value="ABO59777.1"/>
    <property type="molecule type" value="Genomic_DNA"/>
</dbReference>
<name>A4JU24_BURVG</name>